<comment type="similarity">
    <text evidence="1">Belongs to the phosphopentomutase family.</text>
</comment>
<name>A0A4R9G913_9LEPT</name>
<dbReference type="PANTHER" id="PTHR21110:SF0">
    <property type="entry name" value="PHOSPHOPENTOMUTASE"/>
    <property type="match status" value="1"/>
</dbReference>
<protein>
    <submittedName>
        <fullName evidence="5">Metalloenzyme</fullName>
    </submittedName>
</protein>
<dbReference type="Pfam" id="PF01676">
    <property type="entry name" value="Metalloenzyme"/>
    <property type="match status" value="1"/>
</dbReference>
<evidence type="ECO:0000313" key="5">
    <source>
        <dbReference type="EMBL" id="TGK07367.1"/>
    </source>
</evidence>
<dbReference type="Gene3D" id="3.40.720.10">
    <property type="entry name" value="Alkaline Phosphatase, subunit A"/>
    <property type="match status" value="1"/>
</dbReference>
<evidence type="ECO:0000259" key="4">
    <source>
        <dbReference type="Pfam" id="PF01676"/>
    </source>
</evidence>
<accession>A0A4R9G913</accession>
<dbReference type="GO" id="GO:0043094">
    <property type="term" value="P:metabolic compound salvage"/>
    <property type="evidence" value="ECO:0007669"/>
    <property type="project" value="InterPro"/>
</dbReference>
<dbReference type="GO" id="GO:0005829">
    <property type="term" value="C:cytosol"/>
    <property type="evidence" value="ECO:0007669"/>
    <property type="project" value="TreeGrafter"/>
</dbReference>
<dbReference type="SUPFAM" id="SSF53649">
    <property type="entry name" value="Alkaline phosphatase-like"/>
    <property type="match status" value="1"/>
</dbReference>
<evidence type="ECO:0000256" key="3">
    <source>
        <dbReference type="ARBA" id="ARBA00023211"/>
    </source>
</evidence>
<keyword evidence="6" id="KW-1185">Reference proteome</keyword>
<dbReference type="AlphaFoldDB" id="A0A4R9G913"/>
<evidence type="ECO:0000256" key="1">
    <source>
        <dbReference type="ARBA" id="ARBA00010373"/>
    </source>
</evidence>
<dbReference type="EMBL" id="RQEP01000005">
    <property type="protein sequence ID" value="TGK07367.1"/>
    <property type="molecule type" value="Genomic_DNA"/>
</dbReference>
<dbReference type="InterPro" id="IPR010045">
    <property type="entry name" value="DeoB"/>
</dbReference>
<dbReference type="RefSeq" id="WP_135585142.1">
    <property type="nucleotide sequence ID" value="NZ_RQEP01000005.1"/>
</dbReference>
<dbReference type="OrthoDB" id="9778226at2"/>
<dbReference type="InterPro" id="IPR006124">
    <property type="entry name" value="Metalloenzyme"/>
</dbReference>
<dbReference type="InterPro" id="IPR017850">
    <property type="entry name" value="Alkaline_phosphatase_core_sf"/>
</dbReference>
<dbReference type="GO" id="GO:0009117">
    <property type="term" value="P:nucleotide metabolic process"/>
    <property type="evidence" value="ECO:0007669"/>
    <property type="project" value="InterPro"/>
</dbReference>
<feature type="domain" description="Metalloenzyme" evidence="4">
    <location>
        <begin position="203"/>
        <end position="307"/>
    </location>
</feature>
<dbReference type="GO" id="GO:0008973">
    <property type="term" value="F:phosphopentomutase activity"/>
    <property type="evidence" value="ECO:0007669"/>
    <property type="project" value="InterPro"/>
</dbReference>
<gene>
    <name evidence="5" type="ORF">EHO59_04475</name>
</gene>
<sequence>MIFYVFIDGIGFGEKDPEKNPFAKYANGIFLPLGGKEFPSDISSRLKDLVYLRTDASMGVKGLPQSATGQTSLWTGINACQVLSRHMSGFPTFTLKRIIAKYSIIRILEENGFKADLLNCYTPGFAEHVKKNPRHVSASTLIQMAADKPLKGMDDLREGKGLYMDISRDFLRKFGREFIDKDDPVLEIQDPYKTGKDIVPAVKGDHTLCIYEYFITDKVGHKMNWRGAQKCILDLEEFLLGVIDAMDPEEDQLIITSDHGNLEDLTVDVHTLNPVPTILYGKYTDQMKNSIKALKDIPHAIYDCLGIKIEMSEQEFVQTSA</sequence>
<proteinExistence type="inferred from homology"/>
<comment type="caution">
    <text evidence="5">The sequence shown here is derived from an EMBL/GenBank/DDBJ whole genome shotgun (WGS) entry which is preliminary data.</text>
</comment>
<organism evidence="5 6">
    <name type="scientific">Leptospira semungkisensis</name>
    <dbReference type="NCBI Taxonomy" id="2484985"/>
    <lineage>
        <taxon>Bacteria</taxon>
        <taxon>Pseudomonadati</taxon>
        <taxon>Spirochaetota</taxon>
        <taxon>Spirochaetia</taxon>
        <taxon>Leptospirales</taxon>
        <taxon>Leptospiraceae</taxon>
        <taxon>Leptospira</taxon>
    </lineage>
</organism>
<dbReference type="PANTHER" id="PTHR21110">
    <property type="entry name" value="PHOSPHOPENTOMUTASE"/>
    <property type="match status" value="1"/>
</dbReference>
<evidence type="ECO:0000313" key="6">
    <source>
        <dbReference type="Proteomes" id="UP000297453"/>
    </source>
</evidence>
<keyword evidence="3" id="KW-0464">Manganese</keyword>
<dbReference type="GO" id="GO:0000287">
    <property type="term" value="F:magnesium ion binding"/>
    <property type="evidence" value="ECO:0007669"/>
    <property type="project" value="InterPro"/>
</dbReference>
<dbReference type="Proteomes" id="UP000297453">
    <property type="component" value="Unassembled WGS sequence"/>
</dbReference>
<reference evidence="5" key="1">
    <citation type="journal article" date="2019" name="PLoS Negl. Trop. Dis.">
        <title>Revisiting the worldwide diversity of Leptospira species in the environment.</title>
        <authorList>
            <person name="Vincent A.T."/>
            <person name="Schiettekatte O."/>
            <person name="Bourhy P."/>
            <person name="Veyrier F.J."/>
            <person name="Picardeau M."/>
        </authorList>
    </citation>
    <scope>NUCLEOTIDE SEQUENCE [LARGE SCALE GENOMIC DNA]</scope>
    <source>
        <strain evidence="5">SSS9</strain>
    </source>
</reference>
<keyword evidence="2" id="KW-0479">Metal-binding</keyword>
<evidence type="ECO:0000256" key="2">
    <source>
        <dbReference type="ARBA" id="ARBA00022723"/>
    </source>
</evidence>